<dbReference type="Gene3D" id="2.60.200.40">
    <property type="match status" value="1"/>
</dbReference>
<dbReference type="InterPro" id="IPR016064">
    <property type="entry name" value="NAD/diacylglycerol_kinase_sf"/>
</dbReference>
<keyword evidence="2" id="KW-0444">Lipid biosynthesis</keyword>
<comment type="caution">
    <text evidence="13">The sequence shown here is derived from an EMBL/GenBank/DDBJ whole genome shotgun (WGS) entry which is preliminary data.</text>
</comment>
<dbReference type="PANTHER" id="PTHR12358">
    <property type="entry name" value="SPHINGOSINE KINASE"/>
    <property type="match status" value="1"/>
</dbReference>
<dbReference type="PROSITE" id="PS50146">
    <property type="entry name" value="DAGK"/>
    <property type="match status" value="1"/>
</dbReference>
<comment type="cofactor">
    <cofactor evidence="1">
        <name>Mg(2+)</name>
        <dbReference type="ChEBI" id="CHEBI:18420"/>
    </cofactor>
</comment>
<dbReference type="Gene3D" id="3.40.50.10330">
    <property type="entry name" value="Probable inorganic polyphosphate/atp-NAD kinase, domain 1"/>
    <property type="match status" value="1"/>
</dbReference>
<keyword evidence="7" id="KW-0067">ATP-binding</keyword>
<dbReference type="InterPro" id="IPR017438">
    <property type="entry name" value="ATP-NAD_kinase_N"/>
</dbReference>
<evidence type="ECO:0000256" key="10">
    <source>
        <dbReference type="ARBA" id="ARBA00023209"/>
    </source>
</evidence>
<evidence type="ECO:0000256" key="8">
    <source>
        <dbReference type="ARBA" id="ARBA00022842"/>
    </source>
</evidence>
<keyword evidence="6 13" id="KW-0418">Kinase</keyword>
<evidence type="ECO:0000256" key="6">
    <source>
        <dbReference type="ARBA" id="ARBA00022777"/>
    </source>
</evidence>
<organism evidence="13 14">
    <name type="scientific">Candidatus Bacteroides intestinavium</name>
    <dbReference type="NCBI Taxonomy" id="2838469"/>
    <lineage>
        <taxon>Bacteria</taxon>
        <taxon>Pseudomonadati</taxon>
        <taxon>Bacteroidota</taxon>
        <taxon>Bacteroidia</taxon>
        <taxon>Bacteroidales</taxon>
        <taxon>Bacteroidaceae</taxon>
        <taxon>Bacteroides</taxon>
    </lineage>
</organism>
<evidence type="ECO:0000256" key="1">
    <source>
        <dbReference type="ARBA" id="ARBA00001946"/>
    </source>
</evidence>
<dbReference type="EMBL" id="DWZE01000131">
    <property type="protein sequence ID" value="HJA84395.1"/>
    <property type="molecule type" value="Genomic_DNA"/>
</dbReference>
<reference evidence="13" key="1">
    <citation type="journal article" date="2021" name="PeerJ">
        <title>Extensive microbial diversity within the chicken gut microbiome revealed by metagenomics and culture.</title>
        <authorList>
            <person name="Gilroy R."/>
            <person name="Ravi A."/>
            <person name="Getino M."/>
            <person name="Pursley I."/>
            <person name="Horton D.L."/>
            <person name="Alikhan N.F."/>
            <person name="Baker D."/>
            <person name="Gharbi K."/>
            <person name="Hall N."/>
            <person name="Watson M."/>
            <person name="Adriaenssens E.M."/>
            <person name="Foster-Nyarko E."/>
            <person name="Jarju S."/>
            <person name="Secka A."/>
            <person name="Antonio M."/>
            <person name="Oren A."/>
            <person name="Chaudhuri R.R."/>
            <person name="La Ragione R."/>
            <person name="Hildebrand F."/>
            <person name="Pallen M.J."/>
        </authorList>
    </citation>
    <scope>NUCLEOTIDE SEQUENCE</scope>
    <source>
        <strain evidence="13">ChiHecec1B25-7008</strain>
    </source>
</reference>
<evidence type="ECO:0000259" key="12">
    <source>
        <dbReference type="PROSITE" id="PS50146"/>
    </source>
</evidence>
<keyword evidence="11" id="KW-1208">Phospholipid metabolism</keyword>
<dbReference type="InterPro" id="IPR001206">
    <property type="entry name" value="Diacylglycerol_kinase_cat_dom"/>
</dbReference>
<evidence type="ECO:0000256" key="11">
    <source>
        <dbReference type="ARBA" id="ARBA00023264"/>
    </source>
</evidence>
<dbReference type="GO" id="GO:0016301">
    <property type="term" value="F:kinase activity"/>
    <property type="evidence" value="ECO:0007669"/>
    <property type="project" value="UniProtKB-KW"/>
</dbReference>
<dbReference type="InterPro" id="IPR050187">
    <property type="entry name" value="Lipid_Phosphate_FormReg"/>
</dbReference>
<feature type="domain" description="DAGKc" evidence="12">
    <location>
        <begin position="2"/>
        <end position="132"/>
    </location>
</feature>
<evidence type="ECO:0000256" key="2">
    <source>
        <dbReference type="ARBA" id="ARBA00022516"/>
    </source>
</evidence>
<dbReference type="Pfam" id="PF00781">
    <property type="entry name" value="DAGK_cat"/>
    <property type="match status" value="1"/>
</dbReference>
<dbReference type="NCBIfam" id="TIGR00147">
    <property type="entry name" value="YegS/Rv2252/BmrU family lipid kinase"/>
    <property type="match status" value="1"/>
</dbReference>
<name>A0A9D2KV47_9BACE</name>
<keyword evidence="9" id="KW-0443">Lipid metabolism</keyword>
<evidence type="ECO:0000256" key="7">
    <source>
        <dbReference type="ARBA" id="ARBA00022840"/>
    </source>
</evidence>
<keyword evidence="5" id="KW-0547">Nucleotide-binding</keyword>
<evidence type="ECO:0000256" key="5">
    <source>
        <dbReference type="ARBA" id="ARBA00022741"/>
    </source>
</evidence>
<keyword evidence="3" id="KW-0808">Transferase</keyword>
<evidence type="ECO:0000256" key="9">
    <source>
        <dbReference type="ARBA" id="ARBA00023098"/>
    </source>
</evidence>
<dbReference type="GO" id="GO:0005524">
    <property type="term" value="F:ATP binding"/>
    <property type="evidence" value="ECO:0007669"/>
    <property type="project" value="UniProtKB-KW"/>
</dbReference>
<sequence>MDEKKRIAFIVNPISGVLDKHQIMEGMARRLDREAYEARVVYTERAGHAVEIAAHEAAEGTYAVVAVGGDGTINEIARSLVHTSTALGIIPCGSGNGLARHLQIPLDPRRAIGILNEGHVETIDYGTLNGTPFFCTCGVGFDAFVSLQFSRAGRRGPLTYLEKTLFDSLKYRPETYELEMDGYTARQKAFLIACGNASQYGNNAYITPQATVDDGLLDVTILEPFTALDVPQLAYQLFHKTIDQNSRIKTFRCQHLKIHRRRPGVAHYDGDPVMMGEDLDVRIVQRGLRVLTPRDAEKDSPNVFQRAQDYINGLKQLNRLYFQRLAEELKELKRQGGN</sequence>
<dbReference type="Pfam" id="PF19279">
    <property type="entry name" value="YegS_C"/>
    <property type="match status" value="1"/>
</dbReference>
<dbReference type="AlphaFoldDB" id="A0A9D2KV47"/>
<dbReference type="SMART" id="SM00046">
    <property type="entry name" value="DAGKc"/>
    <property type="match status" value="1"/>
</dbReference>
<reference evidence="13" key="2">
    <citation type="submission" date="2021-04" db="EMBL/GenBank/DDBJ databases">
        <authorList>
            <person name="Gilroy R."/>
        </authorList>
    </citation>
    <scope>NUCLEOTIDE SEQUENCE</scope>
    <source>
        <strain evidence="13">ChiHecec1B25-7008</strain>
    </source>
</reference>
<evidence type="ECO:0000256" key="3">
    <source>
        <dbReference type="ARBA" id="ARBA00022679"/>
    </source>
</evidence>
<dbReference type="GO" id="GO:0005886">
    <property type="term" value="C:plasma membrane"/>
    <property type="evidence" value="ECO:0007669"/>
    <property type="project" value="TreeGrafter"/>
</dbReference>
<gene>
    <name evidence="13" type="ORF">H9785_10570</name>
</gene>
<proteinExistence type="predicted"/>
<dbReference type="InterPro" id="IPR045540">
    <property type="entry name" value="YegS/DAGK_C"/>
</dbReference>
<evidence type="ECO:0000313" key="14">
    <source>
        <dbReference type="Proteomes" id="UP000823860"/>
    </source>
</evidence>
<dbReference type="SUPFAM" id="SSF111331">
    <property type="entry name" value="NAD kinase/diacylglycerol kinase-like"/>
    <property type="match status" value="1"/>
</dbReference>
<keyword evidence="8" id="KW-0460">Magnesium</keyword>
<evidence type="ECO:0000256" key="4">
    <source>
        <dbReference type="ARBA" id="ARBA00022723"/>
    </source>
</evidence>
<dbReference type="PANTHER" id="PTHR12358:SF106">
    <property type="entry name" value="LIPID KINASE YEGS"/>
    <property type="match status" value="1"/>
</dbReference>
<dbReference type="Proteomes" id="UP000823860">
    <property type="component" value="Unassembled WGS sequence"/>
</dbReference>
<keyword evidence="10" id="KW-0594">Phospholipid biosynthesis</keyword>
<dbReference type="GO" id="GO:0008654">
    <property type="term" value="P:phospholipid biosynthetic process"/>
    <property type="evidence" value="ECO:0007669"/>
    <property type="project" value="UniProtKB-KW"/>
</dbReference>
<dbReference type="InterPro" id="IPR005218">
    <property type="entry name" value="Diacylglycerol/lipid_kinase"/>
</dbReference>
<protein>
    <submittedName>
        <fullName evidence="13">Diacylglycerol kinase family lipid kinase</fullName>
    </submittedName>
</protein>
<dbReference type="GO" id="GO:0046872">
    <property type="term" value="F:metal ion binding"/>
    <property type="evidence" value="ECO:0007669"/>
    <property type="project" value="UniProtKB-KW"/>
</dbReference>
<accession>A0A9D2KV47</accession>
<keyword evidence="4" id="KW-0479">Metal-binding</keyword>
<evidence type="ECO:0000313" key="13">
    <source>
        <dbReference type="EMBL" id="HJA84395.1"/>
    </source>
</evidence>